<dbReference type="Gene3D" id="3.40.47.10">
    <property type="match status" value="1"/>
</dbReference>
<dbReference type="Pfam" id="PF00109">
    <property type="entry name" value="ketoacyl-synt"/>
    <property type="match status" value="1"/>
</dbReference>
<comment type="caution">
    <text evidence="2">The sequence shown here is derived from an EMBL/GenBank/DDBJ whole genome shotgun (WGS) entry which is preliminary data.</text>
</comment>
<dbReference type="InterPro" id="IPR016039">
    <property type="entry name" value="Thiolase-like"/>
</dbReference>
<gene>
    <name evidence="2" type="ORF">GCM10009680_44240</name>
</gene>
<protein>
    <recommendedName>
        <fullName evidence="1">Beta-ketoacyl synthase-like N-terminal domain-containing protein</fullName>
    </recommendedName>
</protein>
<keyword evidence="3" id="KW-1185">Reference proteome</keyword>
<feature type="domain" description="Beta-ketoacyl synthase-like N-terminal" evidence="1">
    <location>
        <begin position="67"/>
        <end position="187"/>
    </location>
</feature>
<accession>A0ABP4U4I6</accession>
<name>A0ABP4U4I6_9ACTN</name>
<reference evidence="3" key="1">
    <citation type="journal article" date="2019" name="Int. J. Syst. Evol. Microbiol.">
        <title>The Global Catalogue of Microorganisms (GCM) 10K type strain sequencing project: providing services to taxonomists for standard genome sequencing and annotation.</title>
        <authorList>
            <consortium name="The Broad Institute Genomics Platform"/>
            <consortium name="The Broad Institute Genome Sequencing Center for Infectious Disease"/>
            <person name="Wu L."/>
            <person name="Ma J."/>
        </authorList>
    </citation>
    <scope>NUCLEOTIDE SEQUENCE [LARGE SCALE GENOMIC DNA]</scope>
    <source>
        <strain evidence="3">JCM 13244</strain>
    </source>
</reference>
<organism evidence="2 3">
    <name type="scientific">Streptomyces yatensis</name>
    <dbReference type="NCBI Taxonomy" id="155177"/>
    <lineage>
        <taxon>Bacteria</taxon>
        <taxon>Bacillati</taxon>
        <taxon>Actinomycetota</taxon>
        <taxon>Actinomycetes</taxon>
        <taxon>Kitasatosporales</taxon>
        <taxon>Streptomycetaceae</taxon>
        <taxon>Streptomyces</taxon>
        <taxon>Streptomyces violaceusniger group</taxon>
    </lineage>
</organism>
<evidence type="ECO:0000313" key="2">
    <source>
        <dbReference type="EMBL" id="GAA1699064.1"/>
    </source>
</evidence>
<dbReference type="InterPro" id="IPR014030">
    <property type="entry name" value="Ketoacyl_synth_N"/>
</dbReference>
<dbReference type="EMBL" id="BAAALR010000050">
    <property type="protein sequence ID" value="GAA1699064.1"/>
    <property type="molecule type" value="Genomic_DNA"/>
</dbReference>
<sequence length="330" mass="32992">MNPDPMTMNPDPVTVTAHALHVPDPIGGFAATAAGELFSSVAPEPACGPEQAHTVLGRKGLLYKEDATRLALCAVHRAFGLPPGKLTEPLPGAEHTAVVVSSNVGNARTVRDIVAEMRAGSAHDVSPLNGPNASSNVIASTLAIRYGFTGPNLMVCSGATSGLDAVRLGALLLRGERARRVVVVGVEPDDEVARGLAALRPAAPGTTVPVPLRAAAACVVLEPGGRGPHLGDVHRHTRPDDIADALAPPAALRLTAPGAPGAAGGIDLTAHLGEVYGALGVVQLAVAAAWLGSGQPSGPGGALITCGDGEDGYASVRLDPAVVPARAGGG</sequence>
<dbReference type="SUPFAM" id="SSF53901">
    <property type="entry name" value="Thiolase-like"/>
    <property type="match status" value="1"/>
</dbReference>
<evidence type="ECO:0000313" key="3">
    <source>
        <dbReference type="Proteomes" id="UP001499947"/>
    </source>
</evidence>
<evidence type="ECO:0000259" key="1">
    <source>
        <dbReference type="Pfam" id="PF00109"/>
    </source>
</evidence>
<proteinExistence type="predicted"/>
<dbReference type="Proteomes" id="UP001499947">
    <property type="component" value="Unassembled WGS sequence"/>
</dbReference>